<dbReference type="InterPro" id="IPR032675">
    <property type="entry name" value="LRR_dom_sf"/>
</dbReference>
<sequence length="491" mass="56569">MGGIVNPLQRTQIPETNKSMLLSLLETTPQLRHLTLYGRDKLNARSLRDAQRAEFTVYDIRQLQASLPYLNSLSLLDVVLSTSTTEQAPSITCPATQMHQLHMQGQLADYHWIGHVAELYPHLIDLDLDMDWDASYKQTLTWLDIDPIQACLSKVAHLPSLQHIHLGQIESVLKCSADSRFFDQLSKASRTGLVSLDNRCSERNLCGMAATDAFKSFMACTHPEVTETLKVQLWRDLGGIQNAMQFIGLCTRLTELELHCGKFSYSWSYGCDIDVILDFCPQLETLCLDMARLTFTSKENNYSRGPHVKTVRLLQTHFTTEAMNVLAECCPNLEHLELISCVKDRDCQSHKIHLNLPHQHLKTLTVQHLHLRPSHYIEKSSIDAALVAVKFTDRTKHNLSRKSNQLSQRWYHLYSQKTKSGHSRQLRRLKFLESLKVQDYTMKDKDWDYLEENSIRGTYRETKYWDSDIPYGYLQVDCCSIDTFVFNRVKL</sequence>
<proteinExistence type="predicted"/>
<protein>
    <recommendedName>
        <fullName evidence="3">F-box domain-containing protein</fullName>
    </recommendedName>
</protein>
<evidence type="ECO:0008006" key="3">
    <source>
        <dbReference type="Google" id="ProtNLM"/>
    </source>
</evidence>
<reference evidence="1" key="1">
    <citation type="submission" date="2014-09" db="EMBL/GenBank/DDBJ databases">
        <title>Draft genome sequence of an oleaginous Mucoromycotina fungus Mucor ambiguus NBRC6742.</title>
        <authorList>
            <person name="Takeda I."/>
            <person name="Yamane N."/>
            <person name="Morita T."/>
            <person name="Tamano K."/>
            <person name="Machida M."/>
            <person name="Baker S."/>
            <person name="Koike H."/>
        </authorList>
    </citation>
    <scope>NUCLEOTIDE SEQUENCE</scope>
    <source>
        <strain evidence="1">NBRC 6742</strain>
    </source>
</reference>
<gene>
    <name evidence="1" type="ORF">MAM1_0003d00359</name>
</gene>
<evidence type="ECO:0000313" key="2">
    <source>
        <dbReference type="Proteomes" id="UP000053815"/>
    </source>
</evidence>
<dbReference type="SUPFAM" id="SSF52047">
    <property type="entry name" value="RNI-like"/>
    <property type="match status" value="1"/>
</dbReference>
<dbReference type="Proteomes" id="UP000053815">
    <property type="component" value="Unassembled WGS sequence"/>
</dbReference>
<dbReference type="EMBL" id="DF836292">
    <property type="protein sequence ID" value="GAN00931.1"/>
    <property type="molecule type" value="Genomic_DNA"/>
</dbReference>
<keyword evidence="2" id="KW-1185">Reference proteome</keyword>
<dbReference type="OrthoDB" id="27842at2759"/>
<dbReference type="Gene3D" id="3.80.10.10">
    <property type="entry name" value="Ribonuclease Inhibitor"/>
    <property type="match status" value="1"/>
</dbReference>
<dbReference type="AlphaFoldDB" id="A0A0C9LZV5"/>
<name>A0A0C9LZV5_9FUNG</name>
<accession>A0A0C9LZV5</accession>
<evidence type="ECO:0000313" key="1">
    <source>
        <dbReference type="EMBL" id="GAN00931.1"/>
    </source>
</evidence>
<organism evidence="1">
    <name type="scientific">Mucor ambiguus</name>
    <dbReference type="NCBI Taxonomy" id="91626"/>
    <lineage>
        <taxon>Eukaryota</taxon>
        <taxon>Fungi</taxon>
        <taxon>Fungi incertae sedis</taxon>
        <taxon>Mucoromycota</taxon>
        <taxon>Mucoromycotina</taxon>
        <taxon>Mucoromycetes</taxon>
        <taxon>Mucorales</taxon>
        <taxon>Mucorineae</taxon>
        <taxon>Mucoraceae</taxon>
        <taxon>Mucor</taxon>
    </lineage>
</organism>